<organism evidence="1">
    <name type="scientific">hydrothermal vent metagenome</name>
    <dbReference type="NCBI Taxonomy" id="652676"/>
    <lineage>
        <taxon>unclassified sequences</taxon>
        <taxon>metagenomes</taxon>
        <taxon>ecological metagenomes</taxon>
    </lineage>
</organism>
<protein>
    <recommendedName>
        <fullName evidence="2">GGDEF domain-containing protein</fullName>
    </recommendedName>
</protein>
<name>A0A1W1BR80_9ZZZZ</name>
<sequence length="138" mass="16064">MDDYIKNRLRIEIEKAYYIAKRYKSASSFAILYFEGDLNITDLGHFVRISDHLLKTDDNHYFMHFTFTEHNDACKASQNLLLKLDKHLKNSNSCIAIDTFDITKSPTIVINRLTQILNAAKKNSYSRIEDENILNVIC</sequence>
<proteinExistence type="predicted"/>
<dbReference type="EMBL" id="FPHF01000031">
    <property type="protein sequence ID" value="SFV56039.1"/>
    <property type="molecule type" value="Genomic_DNA"/>
</dbReference>
<reference evidence="1" key="1">
    <citation type="submission" date="2016-10" db="EMBL/GenBank/DDBJ databases">
        <authorList>
            <person name="de Groot N.N."/>
        </authorList>
    </citation>
    <scope>NUCLEOTIDE SEQUENCE</scope>
</reference>
<gene>
    <name evidence="1" type="ORF">MNB_SM-4-274</name>
</gene>
<accession>A0A1W1BR80</accession>
<evidence type="ECO:0008006" key="2">
    <source>
        <dbReference type="Google" id="ProtNLM"/>
    </source>
</evidence>
<dbReference type="AlphaFoldDB" id="A0A1W1BR80"/>
<evidence type="ECO:0000313" key="1">
    <source>
        <dbReference type="EMBL" id="SFV56039.1"/>
    </source>
</evidence>